<comment type="subcellular location">
    <subcellularLocation>
        <location evidence="1">Cytoplasm</location>
        <location evidence="1">Cytoskeleton</location>
        <location evidence="1">Flagellum axoneme</location>
    </subcellularLocation>
</comment>
<dbReference type="GO" id="GO:0060285">
    <property type="term" value="P:cilium-dependent cell motility"/>
    <property type="evidence" value="ECO:0007669"/>
    <property type="project" value="TreeGrafter"/>
</dbReference>
<comment type="similarity">
    <text evidence="2">Belongs to the DRC1 family.</text>
</comment>
<dbReference type="Proteomes" id="UP000694555">
    <property type="component" value="Unplaced"/>
</dbReference>
<dbReference type="GO" id="GO:0003352">
    <property type="term" value="P:regulation of cilium movement"/>
    <property type="evidence" value="ECO:0007669"/>
    <property type="project" value="TreeGrafter"/>
</dbReference>
<dbReference type="Pfam" id="PF14775">
    <property type="entry name" value="NYD-SP28_assoc"/>
    <property type="match status" value="1"/>
</dbReference>
<evidence type="ECO:0000256" key="7">
    <source>
        <dbReference type="ARBA" id="ARBA00023273"/>
    </source>
</evidence>
<feature type="domain" description="Dynein regulatory complex protein 1 C-terminal" evidence="13">
    <location>
        <begin position="581"/>
        <end position="640"/>
    </location>
</feature>
<feature type="coiled-coil region" evidence="10">
    <location>
        <begin position="12"/>
        <end position="80"/>
    </location>
</feature>
<accession>A0A8B9Z3S8</accession>
<feature type="coiled-coil region" evidence="10">
    <location>
        <begin position="107"/>
        <end position="138"/>
    </location>
</feature>
<evidence type="ECO:0000259" key="13">
    <source>
        <dbReference type="Pfam" id="PF14775"/>
    </source>
</evidence>
<feature type="domain" description="Dynein regulatory complex protein 1/2 N-terminal" evidence="12">
    <location>
        <begin position="49"/>
        <end position="150"/>
    </location>
</feature>
<keyword evidence="5 10" id="KW-0175">Coiled coil</keyword>
<evidence type="ECO:0000256" key="8">
    <source>
        <dbReference type="ARBA" id="ARBA00031554"/>
    </source>
</evidence>
<evidence type="ECO:0000256" key="5">
    <source>
        <dbReference type="ARBA" id="ARBA00023054"/>
    </source>
</evidence>
<sequence length="660" mass="77096">REALGEDVELKVAQVEEEQRRSHKQIEESRQRLAKLLFDGTQMVTNIQVAADLREMQRRAEEAELKLQRVEKLENEAKSSTYKFEEITSKWALAKEMTIPQELWQLLNQQQQQCALLLEEKNKLIGELQQELKNKDEQYVWAIKKQSDDIHLLLERMEEQIRLMLKNYRHELLQIEKAFELERRELLENNRKKWEEAIQAHNAQELEYLHARMRKVEEFEKQLNQLRVQDEEEYNSMKIQLENDVQNLERQLQQMKAVYQLNQEKLEYNLQVLRKQDEENTIIRSQQKRKLNRLHSLLNNLRTKLANQEKQFREENHSLAADCERITGQCKEVQRRMRHFAISDAEKFTEVWLMNEEEAKGLMRKALDADRVIHTQQLGLPWEEPRYWFLNNVGPLGHYKVKRMATKLAAERGMGWLLCRAGHAISLHPLLCLSPKGFLIESKLLRSLQALGRHERTLMKLDSIFAALEIDSEDDLYQLVDFFLKYKAQEMAVSQVGPPGTAVGRAQQSQGSREGGAEHLNTQGRNKLKSPRSLLGSLPSVYFHADDVLKILKAFVRGFDKEKDRSAKEVLQLRDSSKDEEYWEALADVIPKPTLKLWDALAVALEEYYEILMQRASLLAEVDLLQQQNSELCLLLEEYLSSGVSVRQTPPTVSGLALPG</sequence>
<evidence type="ECO:0000256" key="6">
    <source>
        <dbReference type="ARBA" id="ARBA00023069"/>
    </source>
</evidence>
<dbReference type="GO" id="GO:0070286">
    <property type="term" value="P:axonemal dynein complex assembly"/>
    <property type="evidence" value="ECO:0007669"/>
    <property type="project" value="InterPro"/>
</dbReference>
<dbReference type="Ensembl" id="ENSBJAT00000002316.1">
    <property type="protein sequence ID" value="ENSBJAP00000002254.1"/>
    <property type="gene ID" value="ENSBJAG00000001559.1"/>
</dbReference>
<evidence type="ECO:0000256" key="9">
    <source>
        <dbReference type="ARBA" id="ARBA00046115"/>
    </source>
</evidence>
<reference evidence="14" key="1">
    <citation type="submission" date="2025-08" db="UniProtKB">
        <authorList>
            <consortium name="Ensembl"/>
        </authorList>
    </citation>
    <scope>IDENTIFICATION</scope>
</reference>
<dbReference type="AlphaFoldDB" id="A0A8B9Z3S8"/>
<keyword evidence="6" id="KW-0969">Cilium</keyword>
<dbReference type="Pfam" id="PF14772">
    <property type="entry name" value="NYD-SP28"/>
    <property type="match status" value="1"/>
</dbReference>
<dbReference type="PANTHER" id="PTHR21625:SF1">
    <property type="entry name" value="DYNEIN REGULATORY COMPLEX PROTEIN 1"/>
    <property type="match status" value="1"/>
</dbReference>
<evidence type="ECO:0000313" key="14">
    <source>
        <dbReference type="Ensembl" id="ENSBJAP00000002254.1"/>
    </source>
</evidence>
<dbReference type="InterPro" id="IPR029440">
    <property type="entry name" value="DRC1_C"/>
</dbReference>
<dbReference type="PANTHER" id="PTHR21625">
    <property type="entry name" value="NYD-SP28 PROTEIN"/>
    <property type="match status" value="1"/>
</dbReference>
<evidence type="ECO:0000256" key="4">
    <source>
        <dbReference type="ARBA" id="ARBA00022846"/>
    </source>
</evidence>
<comment type="function">
    <text evidence="9">Component of the nexin-dynein regulatory complex (N-DRC) a key regulator of ciliary/flagellar motility which maintains the alignment and integrity of the distal axoneme and regulates microtubule sliding in motile axonemes. Plays a critical role in the assembly of N-DRC and also stabilizes the assembly of multiple inner dynein arms and radial spokes. Coassembles with CCDC65/DRC2 to form a central scaffold needed for assembly of the N-DRC and its attachment to the outer doublet microtubules.</text>
</comment>
<keyword evidence="15" id="KW-1185">Reference proteome</keyword>
<dbReference type="GO" id="GO:0005858">
    <property type="term" value="C:axonemal dynein complex"/>
    <property type="evidence" value="ECO:0007669"/>
    <property type="project" value="InterPro"/>
</dbReference>
<reference evidence="14" key="2">
    <citation type="submission" date="2025-09" db="UniProtKB">
        <authorList>
            <consortium name="Ensembl"/>
        </authorList>
    </citation>
    <scope>IDENTIFICATION</scope>
</reference>
<evidence type="ECO:0000256" key="2">
    <source>
        <dbReference type="ARBA" id="ARBA00009688"/>
    </source>
</evidence>
<evidence type="ECO:0000313" key="15">
    <source>
        <dbReference type="Proteomes" id="UP000694555"/>
    </source>
</evidence>
<feature type="coiled-coil region" evidence="10">
    <location>
        <begin position="165"/>
        <end position="318"/>
    </location>
</feature>
<dbReference type="InterPro" id="IPR039505">
    <property type="entry name" value="DRC1/2_N"/>
</dbReference>
<evidence type="ECO:0000256" key="1">
    <source>
        <dbReference type="ARBA" id="ARBA00004611"/>
    </source>
</evidence>
<name>A0A8B9Z3S8_9AVES</name>
<evidence type="ECO:0000259" key="12">
    <source>
        <dbReference type="Pfam" id="PF14772"/>
    </source>
</evidence>
<evidence type="ECO:0000256" key="10">
    <source>
        <dbReference type="SAM" id="Coils"/>
    </source>
</evidence>
<evidence type="ECO:0000256" key="11">
    <source>
        <dbReference type="SAM" id="MobiDB-lite"/>
    </source>
</evidence>
<protein>
    <recommendedName>
        <fullName evidence="3">Dynein regulatory complex protein 1</fullName>
    </recommendedName>
    <alternativeName>
        <fullName evidence="8">Coiled-coil domain-containing protein 164</fullName>
    </alternativeName>
</protein>
<organism evidence="14 15">
    <name type="scientific">Buteo japonicus</name>
    <dbReference type="NCBI Taxonomy" id="224669"/>
    <lineage>
        <taxon>Eukaryota</taxon>
        <taxon>Metazoa</taxon>
        <taxon>Chordata</taxon>
        <taxon>Craniata</taxon>
        <taxon>Vertebrata</taxon>
        <taxon>Euteleostomi</taxon>
        <taxon>Archelosauria</taxon>
        <taxon>Archosauria</taxon>
        <taxon>Dinosauria</taxon>
        <taxon>Saurischia</taxon>
        <taxon>Theropoda</taxon>
        <taxon>Coelurosauria</taxon>
        <taxon>Aves</taxon>
        <taxon>Neognathae</taxon>
        <taxon>Neoaves</taxon>
        <taxon>Telluraves</taxon>
        <taxon>Accipitrimorphae</taxon>
        <taxon>Accipitriformes</taxon>
        <taxon>Accipitridae</taxon>
        <taxon>Accipitrinae</taxon>
        <taxon>Buteo</taxon>
    </lineage>
</organism>
<proteinExistence type="inferred from homology"/>
<evidence type="ECO:0000256" key="3">
    <source>
        <dbReference type="ARBA" id="ARBA00013815"/>
    </source>
</evidence>
<keyword evidence="7" id="KW-0966">Cell projection</keyword>
<dbReference type="InterPro" id="IPR039750">
    <property type="entry name" value="DRC1/DRC2"/>
</dbReference>
<keyword evidence="4" id="KW-0282">Flagellum</keyword>
<feature type="region of interest" description="Disordered" evidence="11">
    <location>
        <begin position="497"/>
        <end position="531"/>
    </location>
</feature>